<name>A0A0L0DGN8_THETB</name>
<evidence type="ECO:0000313" key="1">
    <source>
        <dbReference type="EMBL" id="KNC51355.1"/>
    </source>
</evidence>
<accession>A0A0L0DGN8</accession>
<proteinExistence type="predicted"/>
<protein>
    <submittedName>
        <fullName evidence="1">Uncharacterized protein</fullName>
    </submittedName>
</protein>
<dbReference type="RefSeq" id="XP_013756275.1">
    <property type="nucleotide sequence ID" value="XM_013900821.1"/>
</dbReference>
<evidence type="ECO:0000313" key="2">
    <source>
        <dbReference type="Proteomes" id="UP000054408"/>
    </source>
</evidence>
<keyword evidence="2" id="KW-1185">Reference proteome</keyword>
<dbReference type="EMBL" id="GL349466">
    <property type="protein sequence ID" value="KNC51355.1"/>
    <property type="molecule type" value="Genomic_DNA"/>
</dbReference>
<gene>
    <name evidence="1" type="ORF">AMSG_07370</name>
</gene>
<organism evidence="1 2">
    <name type="scientific">Thecamonas trahens ATCC 50062</name>
    <dbReference type="NCBI Taxonomy" id="461836"/>
    <lineage>
        <taxon>Eukaryota</taxon>
        <taxon>Apusozoa</taxon>
        <taxon>Apusomonadida</taxon>
        <taxon>Apusomonadidae</taxon>
        <taxon>Thecamonas</taxon>
    </lineage>
</organism>
<dbReference type="GeneID" id="25566302"/>
<dbReference type="AlphaFoldDB" id="A0A0L0DGN8"/>
<dbReference type="Proteomes" id="UP000054408">
    <property type="component" value="Unassembled WGS sequence"/>
</dbReference>
<reference evidence="1 2" key="1">
    <citation type="submission" date="2010-05" db="EMBL/GenBank/DDBJ databases">
        <title>The Genome Sequence of Thecamonas trahens ATCC 50062.</title>
        <authorList>
            <consortium name="The Broad Institute Genome Sequencing Platform"/>
            <person name="Russ C."/>
            <person name="Cuomo C."/>
            <person name="Shea T."/>
            <person name="Young S.K."/>
            <person name="Zeng Q."/>
            <person name="Koehrsen M."/>
            <person name="Haas B."/>
            <person name="Borodovsky M."/>
            <person name="Guigo R."/>
            <person name="Alvarado L."/>
            <person name="Berlin A."/>
            <person name="Bochicchio J."/>
            <person name="Borenstein D."/>
            <person name="Chapman S."/>
            <person name="Chen Z."/>
            <person name="Freedman E."/>
            <person name="Gellesch M."/>
            <person name="Goldberg J."/>
            <person name="Griggs A."/>
            <person name="Gujja S."/>
            <person name="Heilman E."/>
            <person name="Heiman D."/>
            <person name="Hepburn T."/>
            <person name="Howarth C."/>
            <person name="Jen D."/>
            <person name="Larson L."/>
            <person name="Mehta T."/>
            <person name="Park D."/>
            <person name="Pearson M."/>
            <person name="Roberts A."/>
            <person name="Saif S."/>
            <person name="Shenoy N."/>
            <person name="Sisk P."/>
            <person name="Stolte C."/>
            <person name="Sykes S."/>
            <person name="Thomson T."/>
            <person name="Walk T."/>
            <person name="White J."/>
            <person name="Yandava C."/>
            <person name="Burger G."/>
            <person name="Gray M.W."/>
            <person name="Holland P.W.H."/>
            <person name="King N."/>
            <person name="Lang F.B.F."/>
            <person name="Roger A.J."/>
            <person name="Ruiz-Trillo I."/>
            <person name="Lander E."/>
            <person name="Nusbaum C."/>
        </authorList>
    </citation>
    <scope>NUCLEOTIDE SEQUENCE [LARGE SCALE GENOMIC DNA]</scope>
    <source>
        <strain evidence="1 2">ATCC 50062</strain>
    </source>
</reference>
<sequence length="99" mass="10664">MASGSVSDDIRQKFQVTTNIAVGLAREPMAAMPPNATMYSPSEKVIKEAAAQRERATEDILAADAVDFVASAQAGVLRPFESTGSFQTGLPWRDEDDPY</sequence>